<name>A0A1I6AK74_9PSEU</name>
<dbReference type="STRING" id="587909.SAMN05421810_11329"/>
<dbReference type="Pfam" id="PF00550">
    <property type="entry name" value="PP-binding"/>
    <property type="match status" value="1"/>
</dbReference>
<reference evidence="3" key="1">
    <citation type="submission" date="2016-10" db="EMBL/GenBank/DDBJ databases">
        <authorList>
            <person name="Varghese N."/>
            <person name="Submissions S."/>
        </authorList>
    </citation>
    <scope>NUCLEOTIDE SEQUENCE [LARGE SCALE GENOMIC DNA]</scope>
    <source>
        <strain evidence="3">CGMCC 4.5579</strain>
    </source>
</reference>
<evidence type="ECO:0000313" key="3">
    <source>
        <dbReference type="Proteomes" id="UP000198727"/>
    </source>
</evidence>
<gene>
    <name evidence="2" type="ORF">SAMN05421810_11329</name>
</gene>
<dbReference type="AlphaFoldDB" id="A0A1I6AK74"/>
<dbReference type="EMBL" id="FOWW01000013">
    <property type="protein sequence ID" value="SFQ69131.1"/>
    <property type="molecule type" value="Genomic_DNA"/>
</dbReference>
<dbReference type="Gene3D" id="1.10.1200.10">
    <property type="entry name" value="ACP-like"/>
    <property type="match status" value="1"/>
</dbReference>
<dbReference type="SUPFAM" id="SSF47336">
    <property type="entry name" value="ACP-like"/>
    <property type="match status" value="1"/>
</dbReference>
<dbReference type="InterPro" id="IPR009081">
    <property type="entry name" value="PP-bd_ACP"/>
</dbReference>
<proteinExistence type="predicted"/>
<keyword evidence="3" id="KW-1185">Reference proteome</keyword>
<dbReference type="Proteomes" id="UP000198727">
    <property type="component" value="Unassembled WGS sequence"/>
</dbReference>
<dbReference type="InterPro" id="IPR036736">
    <property type="entry name" value="ACP-like_sf"/>
</dbReference>
<feature type="domain" description="Carrier" evidence="1">
    <location>
        <begin position="6"/>
        <end position="80"/>
    </location>
</feature>
<dbReference type="PROSITE" id="PS50075">
    <property type="entry name" value="CARRIER"/>
    <property type="match status" value="1"/>
</dbReference>
<organism evidence="2 3">
    <name type="scientific">Amycolatopsis arida</name>
    <dbReference type="NCBI Taxonomy" id="587909"/>
    <lineage>
        <taxon>Bacteria</taxon>
        <taxon>Bacillati</taxon>
        <taxon>Actinomycetota</taxon>
        <taxon>Actinomycetes</taxon>
        <taxon>Pseudonocardiales</taxon>
        <taxon>Pseudonocardiaceae</taxon>
        <taxon>Amycolatopsis</taxon>
    </lineage>
</organism>
<evidence type="ECO:0000259" key="1">
    <source>
        <dbReference type="PROSITE" id="PS50075"/>
    </source>
</evidence>
<sequence length="91" mass="9567">MTGRDEVLAVVRAQIRAVCPEVDPAAIRPDRSMRELGCDSLDRLDVVVGTLDALGLELRPDTFAGVRDIGGLVDALVAELGRAGTPGGRRG</sequence>
<dbReference type="OrthoDB" id="487863at2"/>
<dbReference type="RefSeq" id="WP_092536197.1">
    <property type="nucleotide sequence ID" value="NZ_FOWW01000013.1"/>
</dbReference>
<evidence type="ECO:0000313" key="2">
    <source>
        <dbReference type="EMBL" id="SFQ69131.1"/>
    </source>
</evidence>
<protein>
    <submittedName>
        <fullName evidence="2">Polyketide biosynthesis acyl carrier protein</fullName>
    </submittedName>
</protein>
<accession>A0A1I6AK74</accession>